<dbReference type="SUPFAM" id="SSF53850">
    <property type="entry name" value="Periplasmic binding protein-like II"/>
    <property type="match status" value="1"/>
</dbReference>
<dbReference type="InterPro" id="IPR052738">
    <property type="entry name" value="ABC-Tungstate_binding"/>
</dbReference>
<dbReference type="eggNOG" id="COG2998">
    <property type="taxonomic scope" value="Bacteria"/>
</dbReference>
<name>D5BRD8_PUNMI</name>
<dbReference type="PANTHER" id="PTHR37945">
    <property type="entry name" value="EXTRACELLULAR TUNGSTATE BINDING PROTEIN"/>
    <property type="match status" value="1"/>
</dbReference>
<evidence type="ECO:0000259" key="1">
    <source>
        <dbReference type="Pfam" id="PF12849"/>
    </source>
</evidence>
<dbReference type="GO" id="GO:0008841">
    <property type="term" value="F:dihydrofolate synthase activity"/>
    <property type="evidence" value="ECO:0007669"/>
    <property type="project" value="UniProtKB-EC"/>
</dbReference>
<evidence type="ECO:0000313" key="3">
    <source>
        <dbReference type="Proteomes" id="UP000007460"/>
    </source>
</evidence>
<accession>D5BRD8</accession>
<dbReference type="STRING" id="488538.SAR116_0592"/>
<dbReference type="GO" id="GO:0004326">
    <property type="term" value="F:tetrahydrofolylpolyglutamate synthase activity"/>
    <property type="evidence" value="ECO:0007669"/>
    <property type="project" value="UniProtKB-EC"/>
</dbReference>
<protein>
    <submittedName>
        <fullName evidence="2">Sulfate/tungstate uptake family ABC transporter, periplasmic substrate-binding protein</fullName>
        <ecNumber evidence="2">6.3.2.12</ecNumber>
        <ecNumber evidence="2">6.3.2.17</ecNumber>
    </submittedName>
</protein>
<dbReference type="KEGG" id="apb:SAR116_0592"/>
<organism evidence="2 3">
    <name type="scientific">Puniceispirillum marinum (strain IMCC1322)</name>
    <dbReference type="NCBI Taxonomy" id="488538"/>
    <lineage>
        <taxon>Bacteria</taxon>
        <taxon>Pseudomonadati</taxon>
        <taxon>Pseudomonadota</taxon>
        <taxon>Alphaproteobacteria</taxon>
        <taxon>Candidatus Puniceispirillales</taxon>
        <taxon>Candidatus Puniceispirillaceae</taxon>
        <taxon>Candidatus Puniceispirillum</taxon>
    </lineage>
</organism>
<evidence type="ECO:0000313" key="2">
    <source>
        <dbReference type="EMBL" id="ADE38835.1"/>
    </source>
</evidence>
<dbReference type="EC" id="6.3.2.17" evidence="2"/>
<dbReference type="AlphaFoldDB" id="D5BRD8"/>
<feature type="domain" description="PBP" evidence="1">
    <location>
        <begin position="14"/>
        <end position="239"/>
    </location>
</feature>
<dbReference type="RefSeq" id="WP_013045464.1">
    <property type="nucleotide sequence ID" value="NC_014010.1"/>
</dbReference>
<dbReference type="EMBL" id="CP001751">
    <property type="protein sequence ID" value="ADE38835.1"/>
    <property type="molecule type" value="Genomic_DNA"/>
</dbReference>
<dbReference type="Gene3D" id="3.40.190.10">
    <property type="entry name" value="Periplasmic binding protein-like II"/>
    <property type="match status" value="2"/>
</dbReference>
<dbReference type="Proteomes" id="UP000007460">
    <property type="component" value="Chromosome"/>
</dbReference>
<dbReference type="Pfam" id="PF12849">
    <property type="entry name" value="PBP_like_2"/>
    <property type="match status" value="1"/>
</dbReference>
<sequence>MASTTISSHTFAETPFIILQSTTSAQNSGLYDHLLPHFKKQSGIDVRVVAVGTGQALRNAQNCDGDLLLVHSKPDEENFVQAGYGATRRNVMYNDFVVVGPHDDPASIRQADTVAEALRMIYAQQSKFATRGDNSGTHKAELRLWESAGLKPDARHDQWYLDTGLGMGATLNFAVQADSYAISDRGTWIAFANKVNHRILFESDPPLFNQYGVVTINADRCPYVKQDLAETFASWLVSPAGQKHIGAYRRNGVQLFFPNASR</sequence>
<dbReference type="InterPro" id="IPR024370">
    <property type="entry name" value="PBP_domain"/>
</dbReference>
<reference evidence="2 3" key="1">
    <citation type="journal article" date="2010" name="J. Bacteriol.">
        <title>Complete genome sequence of "Candidatus Puniceispirillum marinum" IMCC1322, a representative of the SAR116 clade in the Alphaproteobacteria.</title>
        <authorList>
            <person name="Oh H.M."/>
            <person name="Kwon K.K."/>
            <person name="Kang I."/>
            <person name="Kang S.G."/>
            <person name="Lee J.H."/>
            <person name="Kim S.J."/>
            <person name="Cho J.C."/>
        </authorList>
    </citation>
    <scope>NUCLEOTIDE SEQUENCE [LARGE SCALE GENOMIC DNA]</scope>
    <source>
        <strain evidence="2 3">IMCC1322</strain>
    </source>
</reference>
<dbReference type="PANTHER" id="PTHR37945:SF1">
    <property type="entry name" value="EXTRACELLULAR TUNGSTATE BINDING PROTEIN"/>
    <property type="match status" value="1"/>
</dbReference>
<keyword evidence="3" id="KW-1185">Reference proteome</keyword>
<dbReference type="HOGENOM" id="CLU_061511_1_0_5"/>
<dbReference type="EC" id="6.3.2.12" evidence="2"/>
<keyword evidence="2" id="KW-0436">Ligase</keyword>
<proteinExistence type="predicted"/>
<gene>
    <name evidence="2" type="ordered locus">SAR116_0592</name>
</gene>